<dbReference type="PATRIC" id="fig|56110.3.peg.1538"/>
<proteinExistence type="predicted"/>
<dbReference type="PIRSF" id="PIRSF037221">
    <property type="entry name" value="DUF1517"/>
    <property type="match status" value="1"/>
</dbReference>
<evidence type="ECO:0000313" key="3">
    <source>
        <dbReference type="Proteomes" id="UP000010367"/>
    </source>
</evidence>
<evidence type="ECO:0000256" key="1">
    <source>
        <dbReference type="SAM" id="Phobius"/>
    </source>
</evidence>
<name>K9TFS4_9CYAN</name>
<dbReference type="Proteomes" id="UP000010367">
    <property type="component" value="Chromosome"/>
</dbReference>
<dbReference type="InterPro" id="IPR010903">
    <property type="entry name" value="DUF1517"/>
</dbReference>
<dbReference type="AlphaFoldDB" id="K9TFS4"/>
<sequence>MRIGLPNCFMYRKLLSAIKPFFKPLLAIALVVVLVLGSADAAFAARSGGRIGGGSFRAPSRPYSSPTRTYQPGGGGYYPGGGGFGFPFLLPFFGFGGGFGGLFSIFIVIALANFLMQAFRRAGSEETVENTSNPTVAIGQVQVGLLAEARELQAELDKLAMSANTGSAEGRAQVLQEVSLALLRHPEYWVYGATQSEKTRLAVAEAKFNQLALAERSKVQEETLSNVNNQLRDGNATKALPTDENGELVKTETEAPSEYIVVTLVVGTLGNLQLPTINGSDQMRQALGQIGGIGSEQLLAFEVLWTPQAKGDTLTTDDMLTYYPNLHLV</sequence>
<evidence type="ECO:0000313" key="2">
    <source>
        <dbReference type="EMBL" id="AFY80986.1"/>
    </source>
</evidence>
<keyword evidence="1" id="KW-1133">Transmembrane helix</keyword>
<reference evidence="2 3" key="1">
    <citation type="submission" date="2012-06" db="EMBL/GenBank/DDBJ databases">
        <title>Finished chromosome of genome of Oscillatoria acuminata PCC 6304.</title>
        <authorList>
            <consortium name="US DOE Joint Genome Institute"/>
            <person name="Gugger M."/>
            <person name="Coursin T."/>
            <person name="Rippka R."/>
            <person name="Tandeau De Marsac N."/>
            <person name="Huntemann M."/>
            <person name="Wei C.-L."/>
            <person name="Han J."/>
            <person name="Detter J.C."/>
            <person name="Han C."/>
            <person name="Tapia R."/>
            <person name="Davenport K."/>
            <person name="Daligault H."/>
            <person name="Erkkila T."/>
            <person name="Gu W."/>
            <person name="Munk A.C.C."/>
            <person name="Teshima H."/>
            <person name="Xu Y."/>
            <person name="Chain P."/>
            <person name="Chen A."/>
            <person name="Krypides N."/>
            <person name="Mavromatis K."/>
            <person name="Markowitz V."/>
            <person name="Szeto E."/>
            <person name="Ivanova N."/>
            <person name="Mikhailova N."/>
            <person name="Ovchinnikova G."/>
            <person name="Pagani I."/>
            <person name="Pati A."/>
            <person name="Goodwin L."/>
            <person name="Peters L."/>
            <person name="Pitluck S."/>
            <person name="Woyke T."/>
            <person name="Kerfeld C."/>
        </authorList>
    </citation>
    <scope>NUCLEOTIDE SEQUENCE [LARGE SCALE GENOMIC DNA]</scope>
    <source>
        <strain evidence="2 3">PCC 6304</strain>
    </source>
</reference>
<keyword evidence="1" id="KW-0472">Membrane</keyword>
<dbReference type="eggNOG" id="COG4371">
    <property type="taxonomic scope" value="Bacteria"/>
</dbReference>
<dbReference type="PANTHER" id="PTHR33975">
    <property type="entry name" value="MYELIN-ASSOCIATED OLIGODENDROCYTE BASIC PROTEIN"/>
    <property type="match status" value="1"/>
</dbReference>
<dbReference type="EMBL" id="CP003607">
    <property type="protein sequence ID" value="AFY80986.1"/>
    <property type="molecule type" value="Genomic_DNA"/>
</dbReference>
<accession>K9TFS4</accession>
<dbReference type="HOGENOM" id="CLU_047333_0_1_3"/>
<organism evidence="2 3">
    <name type="scientific">Oscillatoria acuminata PCC 6304</name>
    <dbReference type="NCBI Taxonomy" id="56110"/>
    <lineage>
        <taxon>Bacteria</taxon>
        <taxon>Bacillati</taxon>
        <taxon>Cyanobacteriota</taxon>
        <taxon>Cyanophyceae</taxon>
        <taxon>Oscillatoriophycideae</taxon>
        <taxon>Oscillatoriales</taxon>
        <taxon>Oscillatoriaceae</taxon>
        <taxon>Oscillatoria</taxon>
    </lineage>
</organism>
<dbReference type="Pfam" id="PF07466">
    <property type="entry name" value="DUF1517"/>
    <property type="match status" value="1"/>
</dbReference>
<protein>
    <submittedName>
        <fullName evidence="2">Putative membrane protein</fullName>
    </submittedName>
</protein>
<dbReference type="InterPro" id="IPR053023">
    <property type="entry name" value="FLAP_modulator"/>
</dbReference>
<gene>
    <name evidence="2" type="ORF">Oscil6304_1272</name>
</gene>
<dbReference type="STRING" id="56110.Oscil6304_1272"/>
<dbReference type="PANTHER" id="PTHR33975:SF2">
    <property type="entry name" value="MYELIN-ASSOCIATED OLIGODENDROCYTE BASIC PROTEIN"/>
    <property type="match status" value="1"/>
</dbReference>
<feature type="transmembrane region" description="Helical" evidence="1">
    <location>
        <begin position="88"/>
        <end position="115"/>
    </location>
</feature>
<keyword evidence="1" id="KW-0812">Transmembrane</keyword>
<dbReference type="KEGG" id="oac:Oscil6304_1272"/>
<keyword evidence="3" id="KW-1185">Reference proteome</keyword>
<dbReference type="InParanoid" id="K9TFS4"/>